<feature type="transmembrane region" description="Helical" evidence="1">
    <location>
        <begin position="67"/>
        <end position="96"/>
    </location>
</feature>
<dbReference type="Pfam" id="PF10110">
    <property type="entry name" value="GPDPase_memb"/>
    <property type="match status" value="1"/>
</dbReference>
<feature type="transmembrane region" description="Helical" evidence="1">
    <location>
        <begin position="6"/>
        <end position="26"/>
    </location>
</feature>
<organism evidence="3">
    <name type="scientific">Eubacterium limosum</name>
    <dbReference type="NCBI Taxonomy" id="1736"/>
    <lineage>
        <taxon>Bacteria</taxon>
        <taxon>Bacillati</taxon>
        <taxon>Bacillota</taxon>
        <taxon>Clostridia</taxon>
        <taxon>Eubacteriales</taxon>
        <taxon>Eubacteriaceae</taxon>
        <taxon>Eubacterium</taxon>
    </lineage>
</organism>
<evidence type="ECO:0000259" key="2">
    <source>
        <dbReference type="PROSITE" id="PS51704"/>
    </source>
</evidence>
<dbReference type="SUPFAM" id="SSF51695">
    <property type="entry name" value="PLC-like phosphodiesterases"/>
    <property type="match status" value="1"/>
</dbReference>
<dbReference type="EMBL" id="CACRTR010000003">
    <property type="protein sequence ID" value="VYT68126.1"/>
    <property type="molecule type" value="Genomic_DNA"/>
</dbReference>
<keyword evidence="1" id="KW-0472">Membrane</keyword>
<gene>
    <name evidence="3" type="ORF">ELLFYP34_01660</name>
</gene>
<evidence type="ECO:0000313" key="3">
    <source>
        <dbReference type="EMBL" id="VYT68126.1"/>
    </source>
</evidence>
<feature type="transmembrane region" description="Helical" evidence="1">
    <location>
        <begin position="38"/>
        <end position="55"/>
    </location>
</feature>
<keyword evidence="1" id="KW-1133">Transmembrane helix</keyword>
<dbReference type="InterPro" id="IPR017946">
    <property type="entry name" value="PLC-like_Pdiesterase_TIM-brl"/>
</dbReference>
<dbReference type="PROSITE" id="PS51704">
    <property type="entry name" value="GP_PDE"/>
    <property type="match status" value="1"/>
</dbReference>
<keyword evidence="1" id="KW-0812">Transmembrane</keyword>
<sequence length="611" mass="68077">MKSKNIQNTLIAFIQTFPALLAFEVVYKILCSVLLKPLLSFIMQIFLNLSGYSLAFNERILNFFTNIPGVITLIIMLALGALMVYYEFSVIILMLYHRLHKNPIRLGTAMKMALTTYKSLENFGSVGFTAYALGLLPLIHIGLRPSLLPQTRIPNFITGELSKTLLGNIGVYLFYVVIFVLFVILLFILPAMVLDRVSFMKASRRSFSILKKGRLPDALALGIYLILWIVLFNFPGFVPTYFPGISGNGPFTVFLSLFSGNMFAPLMGFLLAGLLRITLMLLLLTILTAGYIRLDGRVNIDGEALPFIDERLGHTKEKAMSFFHISRHTAKSAWTHIKAHPFFIKHQKPIALGVVILAAVGMFSLFYNPPALHSPIVIGHRGSSEGVENTLGSIQGGIDQGADYAEIDILLSKDNVPMVIHDSNLQRLSGENVNVYDLTAKELGELTLFQNDAEGKMSTLEEVIKATKGQIKLLIELKTHGHETADVAAETAKVVEAQNDEKNCMFMSLDYSLVEQLKTLHPEYTVGYCVYGNLGKADTRRLVNMDIDFLTVEENMVTKSLISKARKAWLPVYVWTVDEPKAMRQYLDLGVLGLITDKPAAGREVIDQQNP</sequence>
<feature type="domain" description="GP-PDE" evidence="2">
    <location>
        <begin position="375"/>
        <end position="606"/>
    </location>
</feature>
<dbReference type="CDD" id="cd08579">
    <property type="entry name" value="GDPD_memb_like"/>
    <property type="match status" value="1"/>
</dbReference>
<reference evidence="3" key="1">
    <citation type="submission" date="2019-11" db="EMBL/GenBank/DDBJ databases">
        <authorList>
            <person name="Feng L."/>
        </authorList>
    </citation>
    <scope>NUCLEOTIDE SEQUENCE</scope>
    <source>
        <strain evidence="3">ElimosumLFYP34</strain>
    </source>
</reference>
<protein>
    <submittedName>
        <fullName evidence="3">Cytoplasmic glycerophosphodiester phosphodiesterase</fullName>
    </submittedName>
</protein>
<dbReference type="InterPro" id="IPR030395">
    <property type="entry name" value="GP_PDE_dom"/>
</dbReference>
<feature type="transmembrane region" description="Helical" evidence="1">
    <location>
        <begin position="172"/>
        <end position="194"/>
    </location>
</feature>
<feature type="transmembrane region" description="Helical" evidence="1">
    <location>
        <begin position="262"/>
        <end position="287"/>
    </location>
</feature>
<dbReference type="AlphaFoldDB" id="A0A6N2YQG8"/>
<evidence type="ECO:0000256" key="1">
    <source>
        <dbReference type="SAM" id="Phobius"/>
    </source>
</evidence>
<accession>A0A6N2YQG8</accession>
<dbReference type="PANTHER" id="PTHR46211:SF8">
    <property type="entry name" value="PHOSPHODIESTERASE"/>
    <property type="match status" value="1"/>
</dbReference>
<dbReference type="PANTHER" id="PTHR46211">
    <property type="entry name" value="GLYCEROPHOSPHORYL DIESTER PHOSPHODIESTERASE"/>
    <property type="match status" value="1"/>
</dbReference>
<feature type="transmembrane region" description="Helical" evidence="1">
    <location>
        <begin position="120"/>
        <end position="143"/>
    </location>
</feature>
<dbReference type="Gene3D" id="3.20.20.190">
    <property type="entry name" value="Phosphatidylinositol (PI) phosphodiesterase"/>
    <property type="match status" value="1"/>
</dbReference>
<dbReference type="GO" id="GO:0008081">
    <property type="term" value="F:phosphoric diester hydrolase activity"/>
    <property type="evidence" value="ECO:0007669"/>
    <property type="project" value="InterPro"/>
</dbReference>
<dbReference type="Pfam" id="PF03009">
    <property type="entry name" value="GDPD"/>
    <property type="match status" value="1"/>
</dbReference>
<proteinExistence type="predicted"/>
<dbReference type="InterPro" id="IPR018476">
    <property type="entry name" value="GlyceroP-diester-Pdiesterase_M"/>
</dbReference>
<feature type="transmembrane region" description="Helical" evidence="1">
    <location>
        <begin position="215"/>
        <end position="242"/>
    </location>
</feature>
<feature type="transmembrane region" description="Helical" evidence="1">
    <location>
        <begin position="350"/>
        <end position="367"/>
    </location>
</feature>
<dbReference type="GO" id="GO:0006629">
    <property type="term" value="P:lipid metabolic process"/>
    <property type="evidence" value="ECO:0007669"/>
    <property type="project" value="InterPro"/>
</dbReference>
<name>A0A6N2YQG8_EUBLI</name>